<name>A0A1I8JN73_9PLAT</name>
<dbReference type="AlphaFoldDB" id="A0A1I8JN73"/>
<reference evidence="3" key="1">
    <citation type="submission" date="2016-11" db="UniProtKB">
        <authorList>
            <consortium name="WormBaseParasite"/>
        </authorList>
    </citation>
    <scope>IDENTIFICATION</scope>
</reference>
<evidence type="ECO:0000256" key="1">
    <source>
        <dbReference type="SAM" id="MobiDB-lite"/>
    </source>
</evidence>
<sequence length="685" mass="75495">LALSCTVSSACFTALAADGAELVAKNWRKSSASSAEHRPEHTPKTRRWSRKTPETGQRLFTNCQAKRRAFKPPQAHKEQITDGVSCWRTRGLIDSSRTRLICVEAVERSRTAVPSSGSVHPSPDVRLQSALAAGMPVESSQRLSHHLRVTRLTQVGQQQASQQAGVVTLARLEVPAESLESWPAQVAEKGVPGGGEAQLLSQHLHAAQVGQEVTPYVCTPTEAVATAGPCPDRKRLCRSRSCSRVEASCDESGGGRGSSEAEMTGKPLRRIQSCITCCTCDAGIAVAVPPQILLQSSTKGGFTEPGVQHSNHRCALRIADGVKRLVDFVRMTNVDLERQEIVSDKPSPDIKLRVAVVDAQILYPGREAFVKPQLGPPLHSDQISEPLMSHLVANNQCNSFHAKLAGILVNQQHGLPISGKNNGRKTMNFHIFHVKSKIFKKPPKNDWFEVRVEVDSVNKKLLFTVPRESNELYEEYYETGEPSKEAEAVQQPVIEPQSIDLSEFRPPKIKGDGKETTKKGEAFYRLELPGRSRLSGKSLKISCQDRSMFQEFCRQLKPHFNLGPDSAHNSSVLSLAQLGRHHSSDSSRQQKPLQPQSEVLELDGGGEYATVMGDERCFQVTFDSIRSDSDLPQSLRQLRSGDPLHLYVGVSKLELLNREKCPLCDWPLTQIRSSLAKRLFNSAVN</sequence>
<proteinExistence type="predicted"/>
<evidence type="ECO:0000313" key="2">
    <source>
        <dbReference type="Proteomes" id="UP000095280"/>
    </source>
</evidence>
<dbReference type="Proteomes" id="UP000095280">
    <property type="component" value="Unplaced"/>
</dbReference>
<protein>
    <submittedName>
        <fullName evidence="3">PARP</fullName>
    </submittedName>
</protein>
<evidence type="ECO:0000313" key="3">
    <source>
        <dbReference type="WBParaSite" id="maker-uti_cns_0049215-snap-gene-0.2-mRNA-1"/>
    </source>
</evidence>
<keyword evidence="2" id="KW-1185">Reference proteome</keyword>
<feature type="compositionally biased region" description="Polar residues" evidence="1">
    <location>
        <begin position="586"/>
        <end position="597"/>
    </location>
</feature>
<feature type="region of interest" description="Disordered" evidence="1">
    <location>
        <begin position="578"/>
        <end position="597"/>
    </location>
</feature>
<feature type="region of interest" description="Disordered" evidence="1">
    <location>
        <begin position="29"/>
        <end position="54"/>
    </location>
</feature>
<organism evidence="2 3">
    <name type="scientific">Macrostomum lignano</name>
    <dbReference type="NCBI Taxonomy" id="282301"/>
    <lineage>
        <taxon>Eukaryota</taxon>
        <taxon>Metazoa</taxon>
        <taxon>Spiralia</taxon>
        <taxon>Lophotrochozoa</taxon>
        <taxon>Platyhelminthes</taxon>
        <taxon>Rhabditophora</taxon>
        <taxon>Macrostomorpha</taxon>
        <taxon>Macrostomida</taxon>
        <taxon>Macrostomidae</taxon>
        <taxon>Macrostomum</taxon>
    </lineage>
</organism>
<dbReference type="WBParaSite" id="maker-uti_cns_0049215-snap-gene-0.2-mRNA-1">
    <property type="protein sequence ID" value="maker-uti_cns_0049215-snap-gene-0.2-mRNA-1"/>
    <property type="gene ID" value="maker-uti_cns_0049215-snap-gene-0.2"/>
</dbReference>
<accession>A0A1I8JN73</accession>